<evidence type="ECO:0000313" key="4">
    <source>
        <dbReference type="Proteomes" id="UP000663873"/>
    </source>
</evidence>
<dbReference type="EMBL" id="CAJOBP010052504">
    <property type="protein sequence ID" value="CAF4818555.1"/>
    <property type="molecule type" value="Genomic_DNA"/>
</dbReference>
<gene>
    <name evidence="2" type="ORF">QYT958_LOCUS40786</name>
    <name evidence="1" type="ORF">UJA718_LOCUS42057</name>
</gene>
<keyword evidence="4" id="KW-1185">Reference proteome</keyword>
<dbReference type="EMBL" id="CAJOBR010043749">
    <property type="protein sequence ID" value="CAF5032876.1"/>
    <property type="molecule type" value="Genomic_DNA"/>
</dbReference>
<proteinExistence type="predicted"/>
<comment type="caution">
    <text evidence="2">The sequence shown here is derived from an EMBL/GenBank/DDBJ whole genome shotgun (WGS) entry which is preliminary data.</text>
</comment>
<feature type="non-terminal residue" evidence="2">
    <location>
        <position position="1"/>
    </location>
</feature>
<dbReference type="Proteomes" id="UP000663848">
    <property type="component" value="Unassembled WGS sequence"/>
</dbReference>
<evidence type="ECO:0000313" key="1">
    <source>
        <dbReference type="EMBL" id="CAF4818555.1"/>
    </source>
</evidence>
<organism evidence="2 3">
    <name type="scientific">Rotaria socialis</name>
    <dbReference type="NCBI Taxonomy" id="392032"/>
    <lineage>
        <taxon>Eukaryota</taxon>
        <taxon>Metazoa</taxon>
        <taxon>Spiralia</taxon>
        <taxon>Gnathifera</taxon>
        <taxon>Rotifera</taxon>
        <taxon>Eurotatoria</taxon>
        <taxon>Bdelloidea</taxon>
        <taxon>Philodinida</taxon>
        <taxon>Philodinidae</taxon>
        <taxon>Rotaria</taxon>
    </lineage>
</organism>
<dbReference type="Proteomes" id="UP000663873">
    <property type="component" value="Unassembled WGS sequence"/>
</dbReference>
<name>A0A822BYP9_9BILA</name>
<protein>
    <submittedName>
        <fullName evidence="2">Uncharacterized protein</fullName>
    </submittedName>
</protein>
<evidence type="ECO:0000313" key="3">
    <source>
        <dbReference type="Proteomes" id="UP000663848"/>
    </source>
</evidence>
<evidence type="ECO:0000313" key="2">
    <source>
        <dbReference type="EMBL" id="CAF5032876.1"/>
    </source>
</evidence>
<dbReference type="AlphaFoldDB" id="A0A822BYP9"/>
<accession>A0A822BYP9</accession>
<sequence length="22" mass="2371">MSGVELDLICPEIDVDDFSSVS</sequence>
<reference evidence="2" key="1">
    <citation type="submission" date="2021-02" db="EMBL/GenBank/DDBJ databases">
        <authorList>
            <person name="Nowell W R."/>
        </authorList>
    </citation>
    <scope>NUCLEOTIDE SEQUENCE</scope>
</reference>